<protein>
    <submittedName>
        <fullName evidence="1">Uncharacterized protein</fullName>
    </submittedName>
</protein>
<evidence type="ECO:0000313" key="1">
    <source>
        <dbReference type="EMBL" id="POM70447.1"/>
    </source>
</evidence>
<sequence>MEKSSDKSACQSEYCVPLSVWLFTALGTRNWHVSAGRKRVKSRAYKSSSNVAVPVLH</sequence>
<organism evidence="1 2">
    <name type="scientific">Phytophthora palmivora</name>
    <dbReference type="NCBI Taxonomy" id="4796"/>
    <lineage>
        <taxon>Eukaryota</taxon>
        <taxon>Sar</taxon>
        <taxon>Stramenopiles</taxon>
        <taxon>Oomycota</taxon>
        <taxon>Peronosporomycetes</taxon>
        <taxon>Peronosporales</taxon>
        <taxon>Peronosporaceae</taxon>
        <taxon>Phytophthora</taxon>
    </lineage>
</organism>
<proteinExistence type="predicted"/>
<dbReference type="AlphaFoldDB" id="A0A2P4XY00"/>
<comment type="caution">
    <text evidence="1">The sequence shown here is derived from an EMBL/GenBank/DDBJ whole genome shotgun (WGS) entry which is preliminary data.</text>
</comment>
<dbReference type="EMBL" id="NCKW01007016">
    <property type="protein sequence ID" value="POM70447.1"/>
    <property type="molecule type" value="Genomic_DNA"/>
</dbReference>
<dbReference type="Proteomes" id="UP000237271">
    <property type="component" value="Unassembled WGS sequence"/>
</dbReference>
<name>A0A2P4XY00_9STRA</name>
<evidence type="ECO:0000313" key="2">
    <source>
        <dbReference type="Proteomes" id="UP000237271"/>
    </source>
</evidence>
<reference evidence="1 2" key="1">
    <citation type="journal article" date="2017" name="Genome Biol. Evol.">
        <title>Phytophthora megakarya and P. palmivora, closely related causal agents of cacao black pod rot, underwent increases in genome sizes and gene numbers by different mechanisms.</title>
        <authorList>
            <person name="Ali S.S."/>
            <person name="Shao J."/>
            <person name="Lary D.J."/>
            <person name="Kronmiller B."/>
            <person name="Shen D."/>
            <person name="Strem M.D."/>
            <person name="Amoako-Attah I."/>
            <person name="Akrofi A.Y."/>
            <person name="Begoude B.A."/>
            <person name="Ten Hoopen G.M."/>
            <person name="Coulibaly K."/>
            <person name="Kebe B.I."/>
            <person name="Melnick R.L."/>
            <person name="Guiltinan M.J."/>
            <person name="Tyler B.M."/>
            <person name="Meinhardt L.W."/>
            <person name="Bailey B.A."/>
        </authorList>
    </citation>
    <scope>NUCLEOTIDE SEQUENCE [LARGE SCALE GENOMIC DNA]</scope>
    <source>
        <strain evidence="2">sbr112.9</strain>
    </source>
</reference>
<accession>A0A2P4XY00</accession>
<keyword evidence="2" id="KW-1185">Reference proteome</keyword>
<gene>
    <name evidence="1" type="ORF">PHPALM_13113</name>
</gene>